<organism evidence="3 4">
    <name type="scientific">Paenibacillus haidiansis</name>
    <dbReference type="NCBI Taxonomy" id="1574488"/>
    <lineage>
        <taxon>Bacteria</taxon>
        <taxon>Bacillati</taxon>
        <taxon>Bacillota</taxon>
        <taxon>Bacilli</taxon>
        <taxon>Bacillales</taxon>
        <taxon>Paenibacillaceae</taxon>
        <taxon>Paenibacillus</taxon>
    </lineage>
</organism>
<evidence type="ECO:0000313" key="3">
    <source>
        <dbReference type="EMBL" id="MEF2965915.1"/>
    </source>
</evidence>
<dbReference type="Pfam" id="PF06050">
    <property type="entry name" value="HGD-D"/>
    <property type="match status" value="1"/>
</dbReference>
<proteinExistence type="inferred from homology"/>
<comment type="cofactor">
    <cofactor evidence="1">
        <name>[4Fe-4S] cluster</name>
        <dbReference type="ChEBI" id="CHEBI:49883"/>
    </cofactor>
</comment>
<dbReference type="EMBL" id="JAZHPZ010000003">
    <property type="protein sequence ID" value="MEF2965915.1"/>
    <property type="molecule type" value="Genomic_DNA"/>
</dbReference>
<evidence type="ECO:0000256" key="2">
    <source>
        <dbReference type="ARBA" id="ARBA00005806"/>
    </source>
</evidence>
<comment type="similarity">
    <text evidence="2">Belongs to the FldB/FldC dehydratase alpha/beta subunit family.</text>
</comment>
<name>A0ABU7VQ71_9BACL</name>
<sequence length="390" mass="44224">MDIALRYARSKGDKYHEYFIEAQLNVLDRILEGEPYYASTFYIPGEWTPLLDRPVLYMERISGFAAANRLVRHLSDKRVQASTPGCDCTYQLMFQCLLDEGLIPPPSGYLAMSYACNNAFSFSKASAARYDVPCYSINVPRIPNMHTISDLGRSLARMGASLNVCLDSDRLTNAIKLSNSALAIKNQIDQLRILYPGILDATDGFKLFTIYNDLGSNHAVAVLEQLLATIEKRISGYRPPLGSKWIWLGVIPLYRNNLLMETECRLGGRFVYEELFSFGDLEPIQADSFYKDLARRIVNSHFFSVQRRADFIMDIAAKMGVEGIVCFSQRNCSFLPPTVPYLRRTLKSTGMAFMDFTGDVIDPNYFDEGKYWLTMEEWTGMQNGGACRVR</sequence>
<reference evidence="3 4" key="1">
    <citation type="submission" date="2024-02" db="EMBL/GenBank/DDBJ databases">
        <title>A nitrogen-fixing paenibacillus bacterium.</title>
        <authorList>
            <person name="Zhang W.L."/>
            <person name="Chen S.F."/>
        </authorList>
    </citation>
    <scope>NUCLEOTIDE SEQUENCE [LARGE SCALE GENOMIC DNA]</scope>
    <source>
        <strain evidence="3 4">M1</strain>
    </source>
</reference>
<evidence type="ECO:0000313" key="4">
    <source>
        <dbReference type="Proteomes" id="UP001306950"/>
    </source>
</evidence>
<evidence type="ECO:0000256" key="1">
    <source>
        <dbReference type="ARBA" id="ARBA00001966"/>
    </source>
</evidence>
<dbReference type="InterPro" id="IPR010327">
    <property type="entry name" value="FldB/FldC_alpha/beta"/>
</dbReference>
<dbReference type="PANTHER" id="PTHR30548:SF2">
    <property type="entry name" value="2-HYDROXYACYL-COA DEHYDRATASE,D-COMPONENT"/>
    <property type="match status" value="1"/>
</dbReference>
<gene>
    <name evidence="3" type="ORF">V3851_08745</name>
</gene>
<dbReference type="Gene3D" id="3.40.50.11900">
    <property type="match status" value="1"/>
</dbReference>
<protein>
    <submittedName>
        <fullName evidence="3">2-hydroxyacyl-CoA dehydratase family protein</fullName>
    </submittedName>
</protein>
<accession>A0ABU7VQ71</accession>
<dbReference type="PANTHER" id="PTHR30548">
    <property type="entry name" value="2-HYDROXYGLUTARYL-COA DEHYDRATASE, D-COMPONENT-RELATED"/>
    <property type="match status" value="1"/>
</dbReference>
<keyword evidence="4" id="KW-1185">Reference proteome</keyword>
<comment type="caution">
    <text evidence="3">The sequence shown here is derived from an EMBL/GenBank/DDBJ whole genome shotgun (WGS) entry which is preliminary data.</text>
</comment>
<dbReference type="RefSeq" id="WP_331846139.1">
    <property type="nucleotide sequence ID" value="NZ_JAZHPZ010000003.1"/>
</dbReference>
<dbReference type="Proteomes" id="UP001306950">
    <property type="component" value="Unassembled WGS sequence"/>
</dbReference>